<gene>
    <name evidence="5" type="primary">P4HTM_6</name>
    <name evidence="5" type="ORF">OS493_006470</name>
</gene>
<name>A0A9X0A5K2_9CNID</name>
<dbReference type="GO" id="GO:0031418">
    <property type="term" value="F:L-ascorbic acid binding"/>
    <property type="evidence" value="ECO:0007669"/>
    <property type="project" value="UniProtKB-KW"/>
</dbReference>
<dbReference type="InterPro" id="IPR045054">
    <property type="entry name" value="P4HA-like"/>
</dbReference>
<evidence type="ECO:0000313" key="5">
    <source>
        <dbReference type="EMBL" id="KAJ7393488.1"/>
    </source>
</evidence>
<evidence type="ECO:0000256" key="3">
    <source>
        <dbReference type="ARBA" id="ARBA00023004"/>
    </source>
</evidence>
<evidence type="ECO:0000256" key="2">
    <source>
        <dbReference type="ARBA" id="ARBA00022896"/>
    </source>
</evidence>
<dbReference type="GO" id="GO:0005783">
    <property type="term" value="C:endoplasmic reticulum"/>
    <property type="evidence" value="ECO:0007669"/>
    <property type="project" value="TreeGrafter"/>
</dbReference>
<comment type="caution">
    <text evidence="5">The sequence shown here is derived from an EMBL/GenBank/DDBJ whole genome shotgun (WGS) entry which is preliminary data.</text>
</comment>
<organism evidence="5 6">
    <name type="scientific">Desmophyllum pertusum</name>
    <dbReference type="NCBI Taxonomy" id="174260"/>
    <lineage>
        <taxon>Eukaryota</taxon>
        <taxon>Metazoa</taxon>
        <taxon>Cnidaria</taxon>
        <taxon>Anthozoa</taxon>
        <taxon>Hexacorallia</taxon>
        <taxon>Scleractinia</taxon>
        <taxon>Caryophylliina</taxon>
        <taxon>Caryophylliidae</taxon>
        <taxon>Desmophyllum</taxon>
    </lineage>
</organism>
<sequence length="161" mass="18057">MPASLIDHSEDLQVVKYQRGGHYHAHYDSTVAGDSKEKRCCGKFEDKEKKTCLMCRYITILLFLNNVTEGGETAFPVADREDLFTGKNFSSNLSRSCEKASLVMKPVKGSALFWYNNELDEESGKMGEVDMLSLHGGCDVIKGEKWIANLWINAPRADQTV</sequence>
<dbReference type="EMBL" id="MU825398">
    <property type="protein sequence ID" value="KAJ7393488.1"/>
    <property type="molecule type" value="Genomic_DNA"/>
</dbReference>
<dbReference type="Gene3D" id="2.60.120.620">
    <property type="entry name" value="q2cbj1_9rhob like domain"/>
    <property type="match status" value="1"/>
</dbReference>
<keyword evidence="2" id="KW-0847">Vitamin C</keyword>
<keyword evidence="6" id="KW-1185">Reference proteome</keyword>
<dbReference type="InterPro" id="IPR044862">
    <property type="entry name" value="Pro_4_hyd_alph_FE2OG_OXY"/>
</dbReference>
<keyword evidence="1" id="KW-0479">Metal-binding</keyword>
<dbReference type="GO" id="GO:0046872">
    <property type="term" value="F:metal ion binding"/>
    <property type="evidence" value="ECO:0007669"/>
    <property type="project" value="UniProtKB-KW"/>
</dbReference>
<dbReference type="Pfam" id="PF13640">
    <property type="entry name" value="2OG-FeII_Oxy_3"/>
    <property type="match status" value="1"/>
</dbReference>
<evidence type="ECO:0000259" key="4">
    <source>
        <dbReference type="PROSITE" id="PS51471"/>
    </source>
</evidence>
<dbReference type="PROSITE" id="PS51471">
    <property type="entry name" value="FE2OG_OXY"/>
    <property type="match status" value="1"/>
</dbReference>
<proteinExistence type="predicted"/>
<evidence type="ECO:0000256" key="1">
    <source>
        <dbReference type="ARBA" id="ARBA00022723"/>
    </source>
</evidence>
<accession>A0A9X0A5K2</accession>
<feature type="domain" description="Fe2OG dioxygenase" evidence="4">
    <location>
        <begin position="8"/>
        <end position="154"/>
    </location>
</feature>
<dbReference type="InterPro" id="IPR005123">
    <property type="entry name" value="Oxoglu/Fe-dep_dioxygenase_dom"/>
</dbReference>
<keyword evidence="3" id="KW-0408">Iron</keyword>
<dbReference type="Proteomes" id="UP001163046">
    <property type="component" value="Unassembled WGS sequence"/>
</dbReference>
<protein>
    <submittedName>
        <fullName evidence="5">L-ascorbic acid binding</fullName>
    </submittedName>
</protein>
<reference evidence="5" key="1">
    <citation type="submission" date="2023-01" db="EMBL/GenBank/DDBJ databases">
        <title>Genome assembly of the deep-sea coral Lophelia pertusa.</title>
        <authorList>
            <person name="Herrera S."/>
            <person name="Cordes E."/>
        </authorList>
    </citation>
    <scope>NUCLEOTIDE SEQUENCE</scope>
    <source>
        <strain evidence="5">USNM1676648</strain>
        <tissue evidence="5">Polyp</tissue>
    </source>
</reference>
<evidence type="ECO:0000313" key="6">
    <source>
        <dbReference type="Proteomes" id="UP001163046"/>
    </source>
</evidence>
<dbReference type="GO" id="GO:0004656">
    <property type="term" value="F:procollagen-proline 4-dioxygenase activity"/>
    <property type="evidence" value="ECO:0007669"/>
    <property type="project" value="TreeGrafter"/>
</dbReference>
<dbReference type="AlphaFoldDB" id="A0A9X0A5K2"/>
<dbReference type="PANTHER" id="PTHR10869:SF246">
    <property type="entry name" value="TRANSMEMBRANE PROLYL 4-HYDROXYLASE"/>
    <property type="match status" value="1"/>
</dbReference>
<dbReference type="OrthoDB" id="420380at2759"/>
<dbReference type="PANTHER" id="PTHR10869">
    <property type="entry name" value="PROLYL 4-HYDROXYLASE ALPHA SUBUNIT"/>
    <property type="match status" value="1"/>
</dbReference>